<dbReference type="HOGENOM" id="CLU_1481034_0_0_9"/>
<feature type="compositionally biased region" description="Pro residues" evidence="4">
    <location>
        <begin position="120"/>
        <end position="131"/>
    </location>
</feature>
<gene>
    <name evidence="5" type="ORF">HMPREF9334_00463</name>
</gene>
<dbReference type="Proteomes" id="UP000004129">
    <property type="component" value="Unassembled WGS sequence"/>
</dbReference>
<evidence type="ECO:0000313" key="5">
    <source>
        <dbReference type="EMBL" id="EHG21760.1"/>
    </source>
</evidence>
<evidence type="ECO:0000313" key="6">
    <source>
        <dbReference type="Proteomes" id="UP000004129"/>
    </source>
</evidence>
<dbReference type="OrthoDB" id="9809878at2"/>
<evidence type="ECO:0000256" key="2">
    <source>
        <dbReference type="PROSITE-ProRule" id="PRU00252"/>
    </source>
</evidence>
<keyword evidence="1 2" id="KW-0238">DNA-binding</keyword>
<dbReference type="CDD" id="cd04496">
    <property type="entry name" value="SSB_OBF"/>
    <property type="match status" value="1"/>
</dbReference>
<comment type="caution">
    <text evidence="5">The sequence shown here is derived from an EMBL/GenBank/DDBJ whole genome shotgun (WGS) entry which is preliminary data.</text>
</comment>
<dbReference type="GO" id="GO:0003697">
    <property type="term" value="F:single-stranded DNA binding"/>
    <property type="evidence" value="ECO:0007669"/>
    <property type="project" value="InterPro"/>
</dbReference>
<dbReference type="EMBL" id="ACZM01000004">
    <property type="protein sequence ID" value="EHG21760.1"/>
    <property type="molecule type" value="Genomic_DNA"/>
</dbReference>
<dbReference type="GO" id="GO:0006260">
    <property type="term" value="P:DNA replication"/>
    <property type="evidence" value="ECO:0007669"/>
    <property type="project" value="InterPro"/>
</dbReference>
<dbReference type="AlphaFoldDB" id="G5GMI2"/>
<dbReference type="InterPro" id="IPR012340">
    <property type="entry name" value="NA-bd_OB-fold"/>
</dbReference>
<dbReference type="STRING" id="679201.HMPREF9334_00463"/>
<name>G5GMI2_9FIRM</name>
<dbReference type="NCBIfam" id="TIGR00621">
    <property type="entry name" value="ssb"/>
    <property type="match status" value="1"/>
</dbReference>
<reference evidence="5 6" key="1">
    <citation type="submission" date="2011-08" db="EMBL/GenBank/DDBJ databases">
        <title>The Genome Sequence of Selenomonas infelix ATCC 43532.</title>
        <authorList>
            <consortium name="The Broad Institute Genome Sequencing Platform"/>
            <person name="Earl A."/>
            <person name="Ward D."/>
            <person name="Feldgarden M."/>
            <person name="Gevers D."/>
            <person name="Izard J."/>
            <person name="Blanton J.M."/>
            <person name="Baranova O.V."/>
            <person name="Dewhirst F.E."/>
            <person name="Young S.K."/>
            <person name="Zeng Q."/>
            <person name="Gargeya S."/>
            <person name="Fitzgerald M."/>
            <person name="Haas B."/>
            <person name="Abouelleil A."/>
            <person name="Alvarado L."/>
            <person name="Arachchi H.M."/>
            <person name="Berlin A."/>
            <person name="Brown A."/>
            <person name="Chapman S.B."/>
            <person name="Chen Z."/>
            <person name="Dunbar C."/>
            <person name="Freedman E."/>
            <person name="Gearin G."/>
            <person name="Gellesch M."/>
            <person name="Goldberg J."/>
            <person name="Griggs A."/>
            <person name="Gujja S."/>
            <person name="Heiman D."/>
            <person name="Howarth C."/>
            <person name="Larson L."/>
            <person name="Lui A."/>
            <person name="MacDonald P.J.P."/>
            <person name="Montmayeur A."/>
            <person name="Murphy C."/>
            <person name="Neiman D."/>
            <person name="Pearson M."/>
            <person name="Priest M."/>
            <person name="Roberts A."/>
            <person name="Saif S."/>
            <person name="Shea T."/>
            <person name="Shenoy N."/>
            <person name="Sisk P."/>
            <person name="Stolte C."/>
            <person name="Sykes S."/>
            <person name="Wortman J."/>
            <person name="Nusbaum C."/>
            <person name="Birren B."/>
        </authorList>
    </citation>
    <scope>NUCLEOTIDE SEQUENCE [LARGE SCALE GENOMIC DNA]</scope>
    <source>
        <strain evidence="5 6">ATCC 43532</strain>
    </source>
</reference>
<organism evidence="5 6">
    <name type="scientific">Selenomonas infelix ATCC 43532</name>
    <dbReference type="NCBI Taxonomy" id="679201"/>
    <lineage>
        <taxon>Bacteria</taxon>
        <taxon>Bacillati</taxon>
        <taxon>Bacillota</taxon>
        <taxon>Negativicutes</taxon>
        <taxon>Selenomonadales</taxon>
        <taxon>Selenomonadaceae</taxon>
        <taxon>Selenomonas</taxon>
    </lineage>
</organism>
<proteinExistence type="predicted"/>
<dbReference type="Gene3D" id="2.40.50.140">
    <property type="entry name" value="Nucleic acid-binding proteins"/>
    <property type="match status" value="1"/>
</dbReference>
<dbReference type="RefSeq" id="WP_006691913.1">
    <property type="nucleotide sequence ID" value="NZ_JH376797.1"/>
</dbReference>
<evidence type="ECO:0000256" key="3">
    <source>
        <dbReference type="RuleBase" id="RU000524"/>
    </source>
</evidence>
<dbReference type="InterPro" id="IPR011344">
    <property type="entry name" value="ssDNA-bd"/>
</dbReference>
<sequence length="182" mass="19176">MNVSFFGRLTRNPEVKTNQTGTSYTTFTVATQVQAKGQDGKAKTLFIDVSAFGKQGENIMKYFGKGSRIVIHGDIFDANAWVGKNDGQPHIGVNVTLNGFDFVDTQAESAARQQSAPQQMAPPPQAPPPVVPTGYAAQIPAPMQTGVAPWAPPAYGGQPQQGVAYGAAPPPPTGQNYAAAPY</sequence>
<dbReference type="InterPro" id="IPR000424">
    <property type="entry name" value="Primosome_PriB/ssb"/>
</dbReference>
<evidence type="ECO:0000256" key="4">
    <source>
        <dbReference type="SAM" id="MobiDB-lite"/>
    </source>
</evidence>
<keyword evidence="6" id="KW-1185">Reference proteome</keyword>
<dbReference type="eggNOG" id="COG0629">
    <property type="taxonomic scope" value="Bacteria"/>
</dbReference>
<feature type="compositionally biased region" description="Low complexity" evidence="4">
    <location>
        <begin position="107"/>
        <end position="119"/>
    </location>
</feature>
<dbReference type="Pfam" id="PF00436">
    <property type="entry name" value="SSB"/>
    <property type="match status" value="1"/>
</dbReference>
<evidence type="ECO:0000256" key="1">
    <source>
        <dbReference type="ARBA" id="ARBA00023125"/>
    </source>
</evidence>
<dbReference type="SUPFAM" id="SSF50249">
    <property type="entry name" value="Nucleic acid-binding proteins"/>
    <property type="match status" value="1"/>
</dbReference>
<feature type="region of interest" description="Disordered" evidence="4">
    <location>
        <begin position="107"/>
        <end position="182"/>
    </location>
</feature>
<protein>
    <recommendedName>
        <fullName evidence="3">Single-stranded DNA-binding protein</fullName>
    </recommendedName>
</protein>
<dbReference type="PROSITE" id="PS50935">
    <property type="entry name" value="SSB"/>
    <property type="match status" value="1"/>
</dbReference>
<dbReference type="PATRIC" id="fig|679201.3.peg.468"/>
<accession>G5GMI2</accession>